<evidence type="ECO:0000313" key="2">
    <source>
        <dbReference type="EMBL" id="MFC4604408.1"/>
    </source>
</evidence>
<feature type="region of interest" description="Disordered" evidence="1">
    <location>
        <begin position="136"/>
        <end position="162"/>
    </location>
</feature>
<gene>
    <name evidence="2" type="ORF">ACFO6S_11995</name>
</gene>
<sequence>MVMIVDLDRPQHDDEPAAVTALVELVTEFQAPIETCGDLVAGLTDARHLPRLLPAIDTAVATASHRYWQQLRAYTPTAELRSATRRDNHWRTWTDSVEVSQLRCEESLTALEATVRASWREVADLLMLCLPTQPPPATSASAAEVTAQDQPDSVADHLRRTR</sequence>
<accession>A0ABV9FT26</accession>
<name>A0ABV9FT26_9NOCA</name>
<protein>
    <submittedName>
        <fullName evidence="2">Uncharacterized protein</fullName>
    </submittedName>
</protein>
<keyword evidence="3" id="KW-1185">Reference proteome</keyword>
<evidence type="ECO:0000313" key="3">
    <source>
        <dbReference type="Proteomes" id="UP001595914"/>
    </source>
</evidence>
<reference evidence="3" key="1">
    <citation type="journal article" date="2019" name="Int. J. Syst. Evol. Microbiol.">
        <title>The Global Catalogue of Microorganisms (GCM) 10K type strain sequencing project: providing services to taxonomists for standard genome sequencing and annotation.</title>
        <authorList>
            <consortium name="The Broad Institute Genomics Platform"/>
            <consortium name="The Broad Institute Genome Sequencing Center for Infectious Disease"/>
            <person name="Wu L."/>
            <person name="Ma J."/>
        </authorList>
    </citation>
    <scope>NUCLEOTIDE SEQUENCE [LARGE SCALE GENOMIC DNA]</scope>
    <source>
        <strain evidence="3">CCUG 54520</strain>
    </source>
</reference>
<dbReference type="Proteomes" id="UP001595914">
    <property type="component" value="Unassembled WGS sequence"/>
</dbReference>
<comment type="caution">
    <text evidence="2">The sequence shown here is derived from an EMBL/GenBank/DDBJ whole genome shotgun (WGS) entry which is preliminary data.</text>
</comment>
<dbReference type="RefSeq" id="WP_378417196.1">
    <property type="nucleotide sequence ID" value="NZ_JBHSFO010000005.1"/>
</dbReference>
<dbReference type="EMBL" id="JBHSFO010000005">
    <property type="protein sequence ID" value="MFC4604408.1"/>
    <property type="molecule type" value="Genomic_DNA"/>
</dbReference>
<organism evidence="2 3">
    <name type="scientific">Rhodococcus kronopolitis</name>
    <dbReference type="NCBI Taxonomy" id="1460226"/>
    <lineage>
        <taxon>Bacteria</taxon>
        <taxon>Bacillati</taxon>
        <taxon>Actinomycetota</taxon>
        <taxon>Actinomycetes</taxon>
        <taxon>Mycobacteriales</taxon>
        <taxon>Nocardiaceae</taxon>
        <taxon>Rhodococcus</taxon>
    </lineage>
</organism>
<proteinExistence type="predicted"/>
<evidence type="ECO:0000256" key="1">
    <source>
        <dbReference type="SAM" id="MobiDB-lite"/>
    </source>
</evidence>